<protein>
    <submittedName>
        <fullName evidence="1">Tetratricopeptide (TPR) repeat protein</fullName>
    </submittedName>
</protein>
<dbReference type="RefSeq" id="WP_184344277.1">
    <property type="nucleotide sequence ID" value="NZ_JACHIG010000017.1"/>
</dbReference>
<dbReference type="AlphaFoldDB" id="A0A7W7YFW7"/>
<comment type="caution">
    <text evidence="1">The sequence shown here is derived from an EMBL/GenBank/DDBJ whole genome shotgun (WGS) entry which is preliminary data.</text>
</comment>
<reference evidence="1 2" key="1">
    <citation type="submission" date="2020-08" db="EMBL/GenBank/DDBJ databases">
        <title>Genomic Encyclopedia of Type Strains, Phase IV (KMG-IV): sequencing the most valuable type-strain genomes for metagenomic binning, comparative biology and taxonomic classification.</title>
        <authorList>
            <person name="Goeker M."/>
        </authorList>
    </citation>
    <scope>NUCLEOTIDE SEQUENCE [LARGE SCALE GENOMIC DNA]</scope>
    <source>
        <strain evidence="1 2">DSM 12252</strain>
    </source>
</reference>
<evidence type="ECO:0000313" key="1">
    <source>
        <dbReference type="EMBL" id="MBB5035455.1"/>
    </source>
</evidence>
<gene>
    <name evidence="1" type="ORF">HNQ65_005066</name>
</gene>
<evidence type="ECO:0000313" key="2">
    <source>
        <dbReference type="Proteomes" id="UP000590740"/>
    </source>
</evidence>
<dbReference type="Proteomes" id="UP000590740">
    <property type="component" value="Unassembled WGS sequence"/>
</dbReference>
<dbReference type="EMBL" id="JACHIG010000017">
    <property type="protein sequence ID" value="MBB5035455.1"/>
    <property type="molecule type" value="Genomic_DNA"/>
</dbReference>
<keyword evidence="2" id="KW-1185">Reference proteome</keyword>
<dbReference type="Gene3D" id="1.25.40.10">
    <property type="entry name" value="Tetratricopeptide repeat domain"/>
    <property type="match status" value="1"/>
</dbReference>
<accession>A0A7W7YFW7</accession>
<organism evidence="1 2">
    <name type="scientific">Prosthecobacter vanneervenii</name>
    <dbReference type="NCBI Taxonomy" id="48466"/>
    <lineage>
        <taxon>Bacteria</taxon>
        <taxon>Pseudomonadati</taxon>
        <taxon>Verrucomicrobiota</taxon>
        <taxon>Verrucomicrobiia</taxon>
        <taxon>Verrucomicrobiales</taxon>
        <taxon>Verrucomicrobiaceae</taxon>
        <taxon>Prosthecobacter</taxon>
    </lineage>
</organism>
<dbReference type="Pfam" id="PF13374">
    <property type="entry name" value="TPR_10"/>
    <property type="match status" value="1"/>
</dbReference>
<name>A0A7W7YFW7_9BACT</name>
<dbReference type="InterPro" id="IPR011990">
    <property type="entry name" value="TPR-like_helical_dom_sf"/>
</dbReference>
<sequence>MTYGEKIEYLRHESRDQKAKGNFERSIECIHELLGILKEDRIALKIAAYEWHRMAGIYIRMGRPQEAEVAARNALDTYLRNRALLHGEWHRDRDGTIAEYTMTLSRCLVDQQRYEEALPWLEESAAIYRLKGEDDPFVKELVIPRLNWLRPRAEAQRKTRASSPSVD</sequence>
<dbReference type="SUPFAM" id="SSF48452">
    <property type="entry name" value="TPR-like"/>
    <property type="match status" value="1"/>
</dbReference>
<proteinExistence type="predicted"/>